<evidence type="ECO:0008006" key="3">
    <source>
        <dbReference type="Google" id="ProtNLM"/>
    </source>
</evidence>
<dbReference type="PANTHER" id="PTHR37031">
    <property type="entry name" value="METALLOPHOSPHATASE BINDING DOMAIN PROTEIN"/>
    <property type="match status" value="1"/>
</dbReference>
<reference evidence="1 2" key="1">
    <citation type="submission" date="2006-02" db="EMBL/GenBank/DDBJ databases">
        <authorList>
            <person name="Moran M.A."/>
            <person name="Kjelleberg S."/>
            <person name="Egan S."/>
            <person name="Saunders N."/>
            <person name="Thomas T."/>
            <person name="Ferriera S."/>
            <person name="Johnson J."/>
            <person name="Kravitz S."/>
            <person name="Halpern A."/>
            <person name="Remington K."/>
            <person name="Beeson K."/>
            <person name="Tran B."/>
            <person name="Rogers Y.-H."/>
            <person name="Friedman R."/>
            <person name="Venter J.C."/>
        </authorList>
    </citation>
    <scope>NUCLEOTIDE SEQUENCE [LARGE SCALE GENOMIC DNA]</scope>
    <source>
        <strain evidence="1 2">D2</strain>
    </source>
</reference>
<dbReference type="Proteomes" id="UP000006201">
    <property type="component" value="Unassembled WGS sequence"/>
</dbReference>
<name>A4CAK8_9GAMM</name>
<keyword evidence="2" id="KW-1185">Reference proteome</keyword>
<dbReference type="AlphaFoldDB" id="A4CAK8"/>
<dbReference type="HOGENOM" id="CLU_020671_1_0_6"/>
<evidence type="ECO:0000313" key="1">
    <source>
        <dbReference type="EMBL" id="EAR28416.1"/>
    </source>
</evidence>
<evidence type="ECO:0000313" key="2">
    <source>
        <dbReference type="Proteomes" id="UP000006201"/>
    </source>
</evidence>
<dbReference type="STRING" id="87626.PTD2_21412"/>
<gene>
    <name evidence="1" type="ORF">PTD2_21412</name>
</gene>
<protein>
    <recommendedName>
        <fullName evidence="3">PhoD-like phosphatase metallophosphatase domain-containing protein</fullName>
    </recommendedName>
</protein>
<dbReference type="InterPro" id="IPR038607">
    <property type="entry name" value="PhoD-like_sf"/>
</dbReference>
<organism evidence="1 2">
    <name type="scientific">Pseudoalteromonas tunicata D2</name>
    <dbReference type="NCBI Taxonomy" id="87626"/>
    <lineage>
        <taxon>Bacteria</taxon>
        <taxon>Pseudomonadati</taxon>
        <taxon>Pseudomonadota</taxon>
        <taxon>Gammaproteobacteria</taxon>
        <taxon>Alteromonadales</taxon>
        <taxon>Pseudoalteromonadaceae</taxon>
        <taxon>Pseudoalteromonas</taxon>
    </lineage>
</organism>
<accession>A4CAK8</accession>
<dbReference type="eggNOG" id="COG3540">
    <property type="taxonomic scope" value="Bacteria"/>
</dbReference>
<dbReference type="RefSeq" id="WP_009840244.1">
    <property type="nucleotide sequence ID" value="NZ_CH959301.1"/>
</dbReference>
<dbReference type="InterPro" id="IPR029052">
    <property type="entry name" value="Metallo-depent_PP-like"/>
</dbReference>
<dbReference type="OrthoDB" id="9795624at2"/>
<comment type="caution">
    <text evidence="1">The sequence shown here is derived from an EMBL/GenBank/DDBJ whole genome shotgun (WGS) entry which is preliminary data.</text>
</comment>
<dbReference type="EMBL" id="AAOH01000004">
    <property type="protein sequence ID" value="EAR28416.1"/>
    <property type="molecule type" value="Genomic_DNA"/>
</dbReference>
<dbReference type="SUPFAM" id="SSF56300">
    <property type="entry name" value="Metallo-dependent phosphatases"/>
    <property type="match status" value="1"/>
</dbReference>
<dbReference type="PANTHER" id="PTHR37031:SF2">
    <property type="entry name" value="PHOD-LIKE PHOSPHATASE METALLOPHOSPHATASE DOMAIN-CONTAINING PROTEIN"/>
    <property type="match status" value="1"/>
</dbReference>
<proteinExistence type="predicted"/>
<dbReference type="Gene3D" id="3.60.21.70">
    <property type="entry name" value="PhoD-like phosphatase"/>
    <property type="match status" value="1"/>
</dbReference>
<sequence length="617" mass="70597">MLSAALSLPFLLLGPQIRRAEPHAICISVATTTPADLTIELIGLDNYHIDQTCIELGKSLFLRFFSLRSESGFPTNQLISYQLQSAEDIDHSEFCYDGASTPRFIIPTDLTQVLHGSCRNPHHDSQDGLVAADHYQARSRDAGEFGAELLILSGDQVYCDDVAAPMLYNIHQVISLLGIYPDKGIDLTLPNTLEQQLYKRARYLPITPWRERDKTEFGYWLRKDWVHFTSLKAANHLIYFEEFIALYVLTFSSRIWSYLGDGLADLSLFTAKEQQLYQHEQQTIQAFSQALPACSRLYANISTLMMFDDHDVTDDWNLTAAWERAVYQNKNSRRIVANGIISYWLFQGIGNDNGEKTAALLPEFKRCLVKNTWQLTKFDNTIFKFDQWSYHLNCQPSVVVIDSRTQRWRNEQNFHEPSGLLDWQQLTQLEEALVGKDEVILVSPAPVFGVKSIEAIQAVFNFCGQPLLVDVENWMAHEGAARKLMQIFRRGDTPCETLILSGDVHYSFCFSVQARFSQRHNRIWQLTASGIKNEFPTKLLRCLNKIDSVLYGRFSPLNFFTKRWQMKVAKHTLVHNQNQHLISKSGISLIVLADHKLVSYQILHGNGQLSEFDLNKA</sequence>